<protein>
    <submittedName>
        <fullName evidence="2">Urea carboxylase-related aminomethyltransferase</fullName>
    </submittedName>
</protein>
<organism evidence="2 3">
    <name type="scientific">Actinophytocola xanthii</name>
    <dbReference type="NCBI Taxonomy" id="1912961"/>
    <lineage>
        <taxon>Bacteria</taxon>
        <taxon>Bacillati</taxon>
        <taxon>Actinomycetota</taxon>
        <taxon>Actinomycetes</taxon>
        <taxon>Pseudonocardiales</taxon>
        <taxon>Pseudonocardiaceae</taxon>
    </lineage>
</organism>
<dbReference type="InterPro" id="IPR018959">
    <property type="entry name" value="DUF1989"/>
</dbReference>
<sequence length="201" mass="21371">MQLSSNRRVRIPAREGRAVALRAGEGLRVVTEEGGQVGDLFAVLVGTPPEWLSAAHTRGHLSRLFPAVGEQFLTDRRRPVLTLTEDTSPGRHDMLIPACDPARYRALGVRGWHASCAENLRTALAGTGVAVGTVPQPVNVFMDIPVTADGELLWRESPAGPGAAVAFRAELDCLVVVSACPQDVVGINSGGTKPLVLERLP</sequence>
<dbReference type="GO" id="GO:0032259">
    <property type="term" value="P:methylation"/>
    <property type="evidence" value="ECO:0007669"/>
    <property type="project" value="UniProtKB-KW"/>
</dbReference>
<keyword evidence="2" id="KW-0808">Transferase</keyword>
<dbReference type="PANTHER" id="PTHR31527:SF0">
    <property type="entry name" value="RE64534P"/>
    <property type="match status" value="1"/>
</dbReference>
<dbReference type="PANTHER" id="PTHR31527">
    <property type="entry name" value="RE64534P"/>
    <property type="match status" value="1"/>
</dbReference>
<dbReference type="Pfam" id="PF09347">
    <property type="entry name" value="DUF1989"/>
    <property type="match status" value="1"/>
</dbReference>
<evidence type="ECO:0000259" key="1">
    <source>
        <dbReference type="Pfam" id="PF09347"/>
    </source>
</evidence>
<keyword evidence="3" id="KW-1185">Reference proteome</keyword>
<keyword evidence="2" id="KW-0489">Methyltransferase</keyword>
<comment type="caution">
    <text evidence="2">The sequence shown here is derived from an EMBL/GenBank/DDBJ whole genome shotgun (WGS) entry which is preliminary data.</text>
</comment>
<reference evidence="2 3" key="1">
    <citation type="submission" date="2016-12" db="EMBL/GenBank/DDBJ databases">
        <title>The draft genome sequence of Actinophytocola sp. 11-183.</title>
        <authorList>
            <person name="Wang W."/>
            <person name="Yuan L."/>
        </authorList>
    </citation>
    <scope>NUCLEOTIDE SEQUENCE [LARGE SCALE GENOMIC DNA]</scope>
    <source>
        <strain evidence="2 3">11-183</strain>
    </source>
</reference>
<accession>A0A1Q8CNL5</accession>
<evidence type="ECO:0000313" key="3">
    <source>
        <dbReference type="Proteomes" id="UP000185596"/>
    </source>
</evidence>
<dbReference type="STRING" id="1912961.BU204_19605"/>
<gene>
    <name evidence="2" type="ORF">BU204_19605</name>
</gene>
<dbReference type="EMBL" id="MSIE01000035">
    <property type="protein sequence ID" value="OLF15918.1"/>
    <property type="molecule type" value="Genomic_DNA"/>
</dbReference>
<dbReference type="Proteomes" id="UP000185596">
    <property type="component" value="Unassembled WGS sequence"/>
</dbReference>
<proteinExistence type="predicted"/>
<dbReference type="AlphaFoldDB" id="A0A1Q8CNL5"/>
<dbReference type="OrthoDB" id="9772660at2"/>
<evidence type="ECO:0000313" key="2">
    <source>
        <dbReference type="EMBL" id="OLF15918.1"/>
    </source>
</evidence>
<dbReference type="RefSeq" id="WP_075127160.1">
    <property type="nucleotide sequence ID" value="NZ_MSIE01000035.1"/>
</dbReference>
<name>A0A1Q8CNL5_9PSEU</name>
<feature type="domain" description="DUF1989" evidence="1">
    <location>
        <begin position="10"/>
        <end position="174"/>
    </location>
</feature>
<dbReference type="GO" id="GO:0008168">
    <property type="term" value="F:methyltransferase activity"/>
    <property type="evidence" value="ECO:0007669"/>
    <property type="project" value="UniProtKB-KW"/>
</dbReference>